<dbReference type="AlphaFoldDB" id="A0A3M7PUA4"/>
<reference evidence="1 2" key="1">
    <citation type="journal article" date="2018" name="Sci. Rep.">
        <title>Genomic signatures of local adaptation to the degree of environmental predictability in rotifers.</title>
        <authorList>
            <person name="Franch-Gras L."/>
            <person name="Hahn C."/>
            <person name="Garcia-Roger E.M."/>
            <person name="Carmona M.J."/>
            <person name="Serra M."/>
            <person name="Gomez A."/>
        </authorList>
    </citation>
    <scope>NUCLEOTIDE SEQUENCE [LARGE SCALE GENOMIC DNA]</scope>
    <source>
        <strain evidence="1">HYR1</strain>
    </source>
</reference>
<keyword evidence="2" id="KW-1185">Reference proteome</keyword>
<evidence type="ECO:0000313" key="2">
    <source>
        <dbReference type="Proteomes" id="UP000276133"/>
    </source>
</evidence>
<dbReference type="Proteomes" id="UP000276133">
    <property type="component" value="Unassembled WGS sequence"/>
</dbReference>
<proteinExistence type="predicted"/>
<dbReference type="EMBL" id="REGN01008849">
    <property type="protein sequence ID" value="RNA02519.1"/>
    <property type="molecule type" value="Genomic_DNA"/>
</dbReference>
<sequence>MALIVLRLRNRRTKRTPLLTGEQKIQRFNYIFIDEAAIRNLEITLYHSRFPATFPEALKINANYKTKIMLWSEYLQNDIKIIDAI</sequence>
<name>A0A3M7PUA4_BRAPC</name>
<organism evidence="1 2">
    <name type="scientific">Brachionus plicatilis</name>
    <name type="common">Marine rotifer</name>
    <name type="synonym">Brachionus muelleri</name>
    <dbReference type="NCBI Taxonomy" id="10195"/>
    <lineage>
        <taxon>Eukaryota</taxon>
        <taxon>Metazoa</taxon>
        <taxon>Spiralia</taxon>
        <taxon>Gnathifera</taxon>
        <taxon>Rotifera</taxon>
        <taxon>Eurotatoria</taxon>
        <taxon>Monogononta</taxon>
        <taxon>Pseudotrocha</taxon>
        <taxon>Ploima</taxon>
        <taxon>Brachionidae</taxon>
        <taxon>Brachionus</taxon>
    </lineage>
</organism>
<comment type="caution">
    <text evidence="1">The sequence shown here is derived from an EMBL/GenBank/DDBJ whole genome shotgun (WGS) entry which is preliminary data.</text>
</comment>
<accession>A0A3M7PUA4</accession>
<protein>
    <submittedName>
        <fullName evidence="1">Uncharacterized protein</fullName>
    </submittedName>
</protein>
<evidence type="ECO:0000313" key="1">
    <source>
        <dbReference type="EMBL" id="RNA02519.1"/>
    </source>
</evidence>
<gene>
    <name evidence="1" type="ORF">BpHYR1_025371</name>
</gene>